<evidence type="ECO:0000256" key="3">
    <source>
        <dbReference type="ARBA" id="ARBA00022448"/>
    </source>
</evidence>
<dbReference type="GO" id="GO:0005886">
    <property type="term" value="C:plasma membrane"/>
    <property type="evidence" value="ECO:0007669"/>
    <property type="project" value="TreeGrafter"/>
</dbReference>
<dbReference type="EMBL" id="UYWY01025727">
    <property type="protein sequence ID" value="VDM49923.1"/>
    <property type="molecule type" value="Genomic_DNA"/>
</dbReference>
<dbReference type="GO" id="GO:0005313">
    <property type="term" value="F:L-glutamate transmembrane transporter activity"/>
    <property type="evidence" value="ECO:0007669"/>
    <property type="project" value="TreeGrafter"/>
</dbReference>
<dbReference type="AlphaFoldDB" id="A0A3P7GXH7"/>
<feature type="transmembrane region" description="Helical" evidence="7">
    <location>
        <begin position="78"/>
        <end position="100"/>
    </location>
</feature>
<dbReference type="Gene3D" id="1.10.3860.10">
    <property type="entry name" value="Sodium:dicarboxylate symporter"/>
    <property type="match status" value="1"/>
</dbReference>
<organism evidence="9">
    <name type="scientific">Toxocara canis</name>
    <name type="common">Canine roundworm</name>
    <dbReference type="NCBI Taxonomy" id="6265"/>
    <lineage>
        <taxon>Eukaryota</taxon>
        <taxon>Metazoa</taxon>
        <taxon>Ecdysozoa</taxon>
        <taxon>Nematoda</taxon>
        <taxon>Chromadorea</taxon>
        <taxon>Rhabditida</taxon>
        <taxon>Spirurina</taxon>
        <taxon>Ascaridomorpha</taxon>
        <taxon>Ascaridoidea</taxon>
        <taxon>Toxocaridae</taxon>
        <taxon>Toxocara</taxon>
    </lineage>
</organism>
<comment type="caution">
    <text evidence="7">Lacks conserved residue(s) required for the propagation of feature annotation.</text>
</comment>
<dbReference type="Pfam" id="PF00375">
    <property type="entry name" value="SDF"/>
    <property type="match status" value="1"/>
</dbReference>
<evidence type="ECO:0000256" key="8">
    <source>
        <dbReference type="SAM" id="MobiDB-lite"/>
    </source>
</evidence>
<feature type="compositionally biased region" description="Polar residues" evidence="8">
    <location>
        <begin position="196"/>
        <end position="208"/>
    </location>
</feature>
<dbReference type="InterPro" id="IPR050746">
    <property type="entry name" value="DAACS"/>
</dbReference>
<feature type="compositionally biased region" description="Basic and acidic residues" evidence="8">
    <location>
        <begin position="183"/>
        <end position="192"/>
    </location>
</feature>
<evidence type="ECO:0000313" key="9">
    <source>
        <dbReference type="EMBL" id="VDM49923.1"/>
    </source>
</evidence>
<dbReference type="InterPro" id="IPR001991">
    <property type="entry name" value="Na-dicarboxylate_symporter"/>
</dbReference>
<evidence type="ECO:0000256" key="7">
    <source>
        <dbReference type="RuleBase" id="RU361216"/>
    </source>
</evidence>
<name>A0A3P7GXH7_TOXCA</name>
<keyword evidence="6 7" id="KW-0472">Membrane</keyword>
<dbReference type="SUPFAM" id="SSF118215">
    <property type="entry name" value="Proton glutamate symport protein"/>
    <property type="match status" value="1"/>
</dbReference>
<keyword evidence="5 7" id="KW-1133">Transmembrane helix</keyword>
<dbReference type="GO" id="GO:0015175">
    <property type="term" value="F:neutral L-amino acid transmembrane transporter activity"/>
    <property type="evidence" value="ECO:0007669"/>
    <property type="project" value="TreeGrafter"/>
</dbReference>
<gene>
    <name evidence="9" type="ORF">TCNE_LOCUS18602</name>
</gene>
<accession>A0A3P7GXH7</accession>
<comment type="similarity">
    <text evidence="2 7">Belongs to the dicarboxylate/amino acid:cation symporter (DAACS) (TC 2.A.23) family.</text>
</comment>
<sequence>MGKMKERGKTLIECLSVVDNITMKLIMLNGEALYEAVTAIFVAQLTGWELSALRLIIISLIATLCSIGAAAVPSSGVVTVVIVLNALGLGTQHVAMIFAIDWFIDRVRTSVNVIGDAFAAGVVYHYCRKVLQNLGTVQGSTEAIPERTDAIREETAIASVSSEEQTAMNVEEPAADKTVSGSVDEHSYRPEGNDILTPSSESRQNLKP</sequence>
<dbReference type="PANTHER" id="PTHR11958:SF63">
    <property type="entry name" value="AMINO ACID TRANSPORTER"/>
    <property type="match status" value="1"/>
</dbReference>
<evidence type="ECO:0000256" key="2">
    <source>
        <dbReference type="ARBA" id="ARBA00006148"/>
    </source>
</evidence>
<feature type="region of interest" description="Disordered" evidence="8">
    <location>
        <begin position="160"/>
        <end position="208"/>
    </location>
</feature>
<reference evidence="9" key="1">
    <citation type="submission" date="2018-11" db="EMBL/GenBank/DDBJ databases">
        <authorList>
            <consortium name="Pathogen Informatics"/>
        </authorList>
    </citation>
    <scope>NUCLEOTIDE SEQUENCE [LARGE SCALE GENOMIC DNA]</scope>
</reference>
<evidence type="ECO:0000256" key="5">
    <source>
        <dbReference type="ARBA" id="ARBA00022989"/>
    </source>
</evidence>
<evidence type="ECO:0000256" key="4">
    <source>
        <dbReference type="ARBA" id="ARBA00022692"/>
    </source>
</evidence>
<keyword evidence="7" id="KW-0769">Symport</keyword>
<evidence type="ECO:0000256" key="1">
    <source>
        <dbReference type="ARBA" id="ARBA00004141"/>
    </source>
</evidence>
<evidence type="ECO:0000256" key="6">
    <source>
        <dbReference type="ARBA" id="ARBA00023136"/>
    </source>
</evidence>
<dbReference type="GO" id="GO:0015501">
    <property type="term" value="F:glutamate:sodium symporter activity"/>
    <property type="evidence" value="ECO:0007669"/>
    <property type="project" value="TreeGrafter"/>
</dbReference>
<dbReference type="PRINTS" id="PR00173">
    <property type="entry name" value="EDTRNSPORT"/>
</dbReference>
<keyword evidence="3 7" id="KW-0813">Transport</keyword>
<protein>
    <recommendedName>
        <fullName evidence="7">Amino acid transporter</fullName>
    </recommendedName>
</protein>
<dbReference type="PANTHER" id="PTHR11958">
    <property type="entry name" value="SODIUM/DICARBOXYLATE SYMPORTER-RELATED"/>
    <property type="match status" value="1"/>
</dbReference>
<dbReference type="InterPro" id="IPR036458">
    <property type="entry name" value="Na:dicarbo_symporter_sf"/>
</dbReference>
<proteinExistence type="inferred from homology"/>
<feature type="transmembrane region" description="Helical" evidence="7">
    <location>
        <begin position="52"/>
        <end position="72"/>
    </location>
</feature>
<keyword evidence="4 7" id="KW-0812">Transmembrane</keyword>
<comment type="subcellular location">
    <subcellularLocation>
        <location evidence="1 7">Membrane</location>
        <topology evidence="1 7">Multi-pass membrane protein</topology>
    </subcellularLocation>
</comment>